<dbReference type="InterPro" id="IPR038718">
    <property type="entry name" value="SNF2-like_sf"/>
</dbReference>
<feature type="compositionally biased region" description="Basic and acidic residues" evidence="10">
    <location>
        <begin position="330"/>
        <end position="360"/>
    </location>
</feature>
<dbReference type="SUPFAM" id="SSF57903">
    <property type="entry name" value="FYVE/PHD zinc finger"/>
    <property type="match status" value="1"/>
</dbReference>
<accession>A0A0D2GA79</accession>
<dbReference type="Gene3D" id="3.30.40.10">
    <property type="entry name" value="Zinc/RING finger domain, C3HC4 (zinc finger)"/>
    <property type="match status" value="1"/>
</dbReference>
<dbReference type="CDD" id="cd15489">
    <property type="entry name" value="PHD_SF"/>
    <property type="match status" value="1"/>
</dbReference>
<evidence type="ECO:0000313" key="13">
    <source>
        <dbReference type="EMBL" id="KIW68879.1"/>
    </source>
</evidence>
<name>A0A0D2GA79_9EURO</name>
<dbReference type="SUPFAM" id="SSF54160">
    <property type="entry name" value="Chromo domain-like"/>
    <property type="match status" value="1"/>
</dbReference>
<dbReference type="GO" id="GO:0003677">
    <property type="term" value="F:DNA binding"/>
    <property type="evidence" value="ECO:0007669"/>
    <property type="project" value="TreeGrafter"/>
</dbReference>
<dbReference type="GO" id="GO:0005634">
    <property type="term" value="C:nucleus"/>
    <property type="evidence" value="ECO:0007669"/>
    <property type="project" value="UniProtKB-SubCell"/>
</dbReference>
<dbReference type="STRING" id="5601.A0A0D2GA79"/>
<feature type="domain" description="Helicase ATP-binding" evidence="11">
    <location>
        <begin position="778"/>
        <end position="964"/>
    </location>
</feature>
<reference evidence="13 14" key="1">
    <citation type="submission" date="2015-01" db="EMBL/GenBank/DDBJ databases">
        <title>The Genome Sequence of Capronia semiimmersa CBS27337.</title>
        <authorList>
            <consortium name="The Broad Institute Genomics Platform"/>
            <person name="Cuomo C."/>
            <person name="de Hoog S."/>
            <person name="Gorbushina A."/>
            <person name="Stielow B."/>
            <person name="Teixiera M."/>
            <person name="Abouelleil A."/>
            <person name="Chapman S.B."/>
            <person name="Priest M."/>
            <person name="Young S.K."/>
            <person name="Wortman J."/>
            <person name="Nusbaum C."/>
            <person name="Birren B."/>
        </authorList>
    </citation>
    <scope>NUCLEOTIDE SEQUENCE [LARGE SCALE GENOMIC DNA]</scope>
    <source>
        <strain evidence="13 14">CBS 27337</strain>
    </source>
</reference>
<evidence type="ECO:0000256" key="4">
    <source>
        <dbReference type="ARBA" id="ARBA00022741"/>
    </source>
</evidence>
<dbReference type="Proteomes" id="UP000054266">
    <property type="component" value="Unassembled WGS sequence"/>
</dbReference>
<evidence type="ECO:0000256" key="1">
    <source>
        <dbReference type="ARBA" id="ARBA00004123"/>
    </source>
</evidence>
<keyword evidence="4" id="KW-0547">Nucleotide-binding</keyword>
<dbReference type="SMART" id="SM00490">
    <property type="entry name" value="HELICc"/>
    <property type="match status" value="1"/>
</dbReference>
<evidence type="ECO:0000256" key="8">
    <source>
        <dbReference type="ARBA" id="ARBA00022840"/>
    </source>
</evidence>
<feature type="region of interest" description="Disordered" evidence="10">
    <location>
        <begin position="279"/>
        <end position="360"/>
    </location>
</feature>
<dbReference type="GO" id="GO:0016887">
    <property type="term" value="F:ATP hydrolysis activity"/>
    <property type="evidence" value="ECO:0007669"/>
    <property type="project" value="TreeGrafter"/>
</dbReference>
<dbReference type="InterPro" id="IPR000330">
    <property type="entry name" value="SNF2_N"/>
</dbReference>
<dbReference type="InterPro" id="IPR016197">
    <property type="entry name" value="Chromo-like_dom_sf"/>
</dbReference>
<keyword evidence="9" id="KW-0539">Nucleus</keyword>
<dbReference type="CDD" id="cd17919">
    <property type="entry name" value="DEXHc_Snf"/>
    <property type="match status" value="1"/>
</dbReference>
<dbReference type="CDD" id="cd18793">
    <property type="entry name" value="SF2_C_SNF"/>
    <property type="match status" value="1"/>
</dbReference>
<dbReference type="Gene3D" id="3.40.50.300">
    <property type="entry name" value="P-loop containing nucleotide triphosphate hydrolases"/>
    <property type="match status" value="1"/>
</dbReference>
<dbReference type="InterPro" id="IPR040934">
    <property type="entry name" value="Znf-CCCH_6"/>
</dbReference>
<feature type="compositionally biased region" description="Acidic residues" evidence="10">
    <location>
        <begin position="224"/>
        <end position="247"/>
    </location>
</feature>
<dbReference type="SUPFAM" id="SSF52540">
    <property type="entry name" value="P-loop containing nucleoside triphosphate hydrolases"/>
    <property type="match status" value="2"/>
</dbReference>
<feature type="domain" description="Helicase C-terminal" evidence="12">
    <location>
        <begin position="1098"/>
        <end position="1250"/>
    </location>
</feature>
<comment type="subcellular location">
    <subcellularLocation>
        <location evidence="1">Nucleus</location>
    </subcellularLocation>
</comment>
<dbReference type="SMART" id="SM00249">
    <property type="entry name" value="PHD"/>
    <property type="match status" value="1"/>
</dbReference>
<dbReference type="SMART" id="SM00487">
    <property type="entry name" value="DEXDc"/>
    <property type="match status" value="1"/>
</dbReference>
<dbReference type="PROSITE" id="PS51192">
    <property type="entry name" value="HELICASE_ATP_BIND_1"/>
    <property type="match status" value="1"/>
</dbReference>
<evidence type="ECO:0000256" key="2">
    <source>
        <dbReference type="ARBA" id="ARBA00011353"/>
    </source>
</evidence>
<dbReference type="Pfam" id="PF23614">
    <property type="entry name" value="DUF7141"/>
    <property type="match status" value="1"/>
</dbReference>
<evidence type="ECO:0000256" key="7">
    <source>
        <dbReference type="ARBA" id="ARBA00022833"/>
    </source>
</evidence>
<comment type="subunit">
    <text evidence="2">Component of the NuA4 histone acetyltransferase complex.</text>
</comment>
<dbReference type="InterPro" id="IPR056616">
    <property type="entry name" value="Chromo_MIT1"/>
</dbReference>
<dbReference type="GO" id="GO:0140658">
    <property type="term" value="F:ATP-dependent chromatin remodeler activity"/>
    <property type="evidence" value="ECO:0007669"/>
    <property type="project" value="TreeGrafter"/>
</dbReference>
<evidence type="ECO:0000259" key="12">
    <source>
        <dbReference type="PROSITE" id="PS51194"/>
    </source>
</evidence>
<dbReference type="GO" id="GO:0008270">
    <property type="term" value="F:zinc ion binding"/>
    <property type="evidence" value="ECO:0007669"/>
    <property type="project" value="UniProtKB-KW"/>
</dbReference>
<dbReference type="InterPro" id="IPR011011">
    <property type="entry name" value="Znf_FYVE_PHD"/>
</dbReference>
<dbReference type="GO" id="GO:0005524">
    <property type="term" value="F:ATP binding"/>
    <property type="evidence" value="ECO:0007669"/>
    <property type="project" value="UniProtKB-KW"/>
</dbReference>
<evidence type="ECO:0000256" key="5">
    <source>
        <dbReference type="ARBA" id="ARBA00022771"/>
    </source>
</evidence>
<dbReference type="Gene3D" id="3.40.50.10810">
    <property type="entry name" value="Tandem AAA-ATPase domain"/>
    <property type="match status" value="1"/>
</dbReference>
<dbReference type="InterPro" id="IPR049730">
    <property type="entry name" value="SNF2/RAD54-like_C"/>
</dbReference>
<evidence type="ECO:0000256" key="10">
    <source>
        <dbReference type="SAM" id="MobiDB-lite"/>
    </source>
</evidence>
<evidence type="ECO:0000256" key="6">
    <source>
        <dbReference type="ARBA" id="ARBA00022801"/>
    </source>
</evidence>
<feature type="region of interest" description="Disordered" evidence="10">
    <location>
        <begin position="1386"/>
        <end position="1426"/>
    </location>
</feature>
<dbReference type="InterPro" id="IPR055565">
    <property type="entry name" value="DUF7141"/>
</dbReference>
<keyword evidence="6" id="KW-0378">Hydrolase</keyword>
<evidence type="ECO:0000256" key="9">
    <source>
        <dbReference type="ARBA" id="ARBA00023242"/>
    </source>
</evidence>
<dbReference type="Pfam" id="PF00271">
    <property type="entry name" value="Helicase_C"/>
    <property type="match status" value="1"/>
</dbReference>
<keyword evidence="14" id="KW-1185">Reference proteome</keyword>
<feature type="region of interest" description="Disordered" evidence="10">
    <location>
        <begin position="1"/>
        <end position="110"/>
    </location>
</feature>
<dbReference type="PANTHER" id="PTHR45623">
    <property type="entry name" value="CHROMODOMAIN-HELICASE-DNA-BINDING PROTEIN 3-RELATED-RELATED"/>
    <property type="match status" value="1"/>
</dbReference>
<dbReference type="InterPro" id="IPR013083">
    <property type="entry name" value="Znf_RING/FYVE/PHD"/>
</dbReference>
<dbReference type="GO" id="GO:0000785">
    <property type="term" value="C:chromatin"/>
    <property type="evidence" value="ECO:0007669"/>
    <property type="project" value="TreeGrafter"/>
</dbReference>
<organism evidence="13 14">
    <name type="scientific">Phialophora macrospora</name>
    <dbReference type="NCBI Taxonomy" id="1851006"/>
    <lineage>
        <taxon>Eukaryota</taxon>
        <taxon>Fungi</taxon>
        <taxon>Dikarya</taxon>
        <taxon>Ascomycota</taxon>
        <taxon>Pezizomycotina</taxon>
        <taxon>Eurotiomycetes</taxon>
        <taxon>Chaetothyriomycetidae</taxon>
        <taxon>Chaetothyriales</taxon>
        <taxon>Herpotrichiellaceae</taxon>
        <taxon>Phialophora</taxon>
    </lineage>
</organism>
<feature type="compositionally biased region" description="Acidic residues" evidence="10">
    <location>
        <begin position="92"/>
        <end position="106"/>
    </location>
</feature>
<keyword evidence="8" id="KW-0067">ATP-binding</keyword>
<dbReference type="Pfam" id="PF23615">
    <property type="entry name" value="Chromo_MIT1"/>
    <property type="match status" value="1"/>
</dbReference>
<gene>
    <name evidence="13" type="ORF">PV04_04794</name>
</gene>
<dbReference type="InterPro" id="IPR014001">
    <property type="entry name" value="Helicase_ATP-bd"/>
</dbReference>
<dbReference type="Pfam" id="PF18585">
    <property type="entry name" value="zf-CCCH_6"/>
    <property type="match status" value="1"/>
</dbReference>
<feature type="region of interest" description="Disordered" evidence="10">
    <location>
        <begin position="185"/>
        <end position="254"/>
    </location>
</feature>
<proteinExistence type="predicted"/>
<dbReference type="InterPro" id="IPR001965">
    <property type="entry name" value="Znf_PHD"/>
</dbReference>
<dbReference type="GO" id="GO:0003682">
    <property type="term" value="F:chromatin binding"/>
    <property type="evidence" value="ECO:0007669"/>
    <property type="project" value="TreeGrafter"/>
</dbReference>
<sequence length="1571" mass="179830">MDEIDLSLWVGKPPEKANTPEKPGISAEDGVEVLVQKPVEVEEIEDDTSFAPDEQAGLSCSGESSGGDIVDDNESTNTKSHREAALRLDTPPNEEDGTEVDNDEDPPSLGLFQKHFYIDVPRLSEEEKKTYEYLPGHFTVDSVLSQRKDKLYVVRLESGESDIVSARELRGLDNGYDALQAFHGSHAQARRPSQRDPAMVDWSKIPLTDSEAESRPRRRRKTEDDSDAEPGESEEFSEANEEDDASDDGVRDGRRSARLSKLRTSAHLKQELDDLNDVAHGRLRRSTRGIPGTSTLRLKRESMRVSTRPQRRSRMRRDSFPEAHVATPARRSERTRTQPKRSMRERQEDEISSYEDEKTGPKVISTKEHFTRLSENDPFRRRHRQECDTCFFKGDDQMKGPLVFCQGCTNTYHKKCLGFRGTRDHLVTKVGEQLFVLQCRRCIGLAHDKERMAPHQGRCSGCREYGELSKPLRGRLTTRQEQLQREENGGTDPITIVESRLINNPTLVMFRCSQCARAWHMHHLPKRQTAHSLDDEDESTLDEAHLAQKRFEHYHRSWVCKDCVENQHQIDSLVTWRPVNLDSYVPGTRVTELPEDEKEYLVKWRAQSYFRTTWMPGSWVWGIAPSSMRASFLKKQENQLPKMTTTDAIPEEVFRVDIVFDVRYSSVVRNSTKEIDLARAKEVDSAYVKYKGLGYEDAIWEKPPPPTDTERWNDFKAAYEDYVMKLHIAIPPQSTLRRHLAHIRTLDFESSLIKKKQPTSIVGGELMLYQLEGLNWLLYQWFLNQNAILADEMGLGKTIQLVSFFATLVHDHKCWPFLVVVPNSTCPNWRREIKKWAPSLRVVTYYGSARARKLTHDYELFPKDKEEDTNAPPKKKDREVKDIKAHIVVASFESIIEEKTRKSLMKVPWQALVVDEGQRLKSDRTQIYDILSKFRFPFKVLLTGTPLQNNARELFNLLQFLDKSMNAAELEAKYANLTQDNVPELHDMLRKFFLRRTKAQVLTFLPPMAQIIVPVTMSTLQKKVYKSILAKNPELMKSIFARDGTATPKDKHNLNNILMQLRKCLCHPFVYSRDIEERGAEGAVAFRNLVDASSKLQLLAIMLPKLQERGHRVLIFSQFLDNLDIIEDFIDGLGMQHRRIDGTISAVEKQKRIDEFNDPDSQYFAFLLSTRAGGVGINLATADTVIILDPDFNPHQDIQALSRAHRIGQKHKVLVFQLMTRESVEEKIMQIGRKKMALDHVLIEQMDKEEDAGENLETILRHGAQALFEDDPAVKDIVYDDDSVDRLLDRSQIEDTKIDKEKSAESQFSFARIWANDRSALQDDLPDRTGNSTPNPGIWDKILQERERVFAEEQARKAQAFGRGKRKRQTVDYRLGNGGKAEADIAEADVAAVDPDYRAPQEESDDEATESDGARESEWEATPKSKVQVRPFKRVRVPLGPAPHFNGDGAFDYGPIPQMPALHQCSACNEQHPMGWCRLKLAGVEHCGLCGIAHLGHSRTCPHLNDETRVATLLQTLKESTESRELIEQATKYLRMVRGVLAQRKRAKERKEQEATAQQSLQNTQHPRHPG</sequence>
<dbReference type="Pfam" id="PF15446">
    <property type="entry name" value="zf-PHD-like"/>
    <property type="match status" value="1"/>
</dbReference>
<dbReference type="InterPro" id="IPR001650">
    <property type="entry name" value="Helicase_C-like"/>
</dbReference>
<keyword evidence="5" id="KW-0863">Zinc-finger</keyword>
<keyword evidence="7" id="KW-0862">Zinc</keyword>
<dbReference type="EMBL" id="KN846958">
    <property type="protein sequence ID" value="KIW68879.1"/>
    <property type="molecule type" value="Genomic_DNA"/>
</dbReference>
<dbReference type="PANTHER" id="PTHR45623:SF17">
    <property type="entry name" value="CHROMODOMAIN-HELICASE-DNA-BINDING PROTEIN 3-RELATED"/>
    <property type="match status" value="1"/>
</dbReference>
<evidence type="ECO:0000256" key="3">
    <source>
        <dbReference type="ARBA" id="ARBA00022723"/>
    </source>
</evidence>
<evidence type="ECO:0008006" key="15">
    <source>
        <dbReference type="Google" id="ProtNLM"/>
    </source>
</evidence>
<keyword evidence="3" id="KW-0479">Metal-binding</keyword>
<evidence type="ECO:0000259" key="11">
    <source>
        <dbReference type="PROSITE" id="PS51192"/>
    </source>
</evidence>
<dbReference type="InterPro" id="IPR027417">
    <property type="entry name" value="P-loop_NTPase"/>
</dbReference>
<evidence type="ECO:0000313" key="14">
    <source>
        <dbReference type="Proteomes" id="UP000054266"/>
    </source>
</evidence>
<dbReference type="PROSITE" id="PS51194">
    <property type="entry name" value="HELICASE_CTER"/>
    <property type="match status" value="1"/>
</dbReference>
<feature type="compositionally biased region" description="Polar residues" evidence="10">
    <location>
        <begin position="1555"/>
        <end position="1565"/>
    </location>
</feature>
<dbReference type="Pfam" id="PF00176">
    <property type="entry name" value="SNF2-rel_dom"/>
    <property type="match status" value="1"/>
</dbReference>
<feature type="compositionally biased region" description="Basic and acidic residues" evidence="10">
    <location>
        <begin position="1412"/>
        <end position="1423"/>
    </location>
</feature>
<feature type="region of interest" description="Disordered" evidence="10">
    <location>
        <begin position="1542"/>
        <end position="1571"/>
    </location>
</feature>
<dbReference type="GO" id="GO:0042393">
    <property type="term" value="F:histone binding"/>
    <property type="evidence" value="ECO:0007669"/>
    <property type="project" value="TreeGrafter"/>
</dbReference>
<dbReference type="InterPro" id="IPR041684">
    <property type="entry name" value="Znf-PHD-like"/>
</dbReference>
<protein>
    <recommendedName>
        <fullName evidence="15">Chromatin remodeling factor mit1</fullName>
    </recommendedName>
</protein>